<feature type="compositionally biased region" description="Polar residues" evidence="5">
    <location>
        <begin position="84"/>
        <end position="109"/>
    </location>
</feature>
<evidence type="ECO:0000256" key="2">
    <source>
        <dbReference type="ARBA" id="ARBA00022553"/>
    </source>
</evidence>
<evidence type="ECO:0000259" key="6">
    <source>
        <dbReference type="Pfam" id="PF03399"/>
    </source>
</evidence>
<keyword evidence="8" id="KW-1185">Reference proteome</keyword>
<comment type="caution">
    <text evidence="7">The sequence shown here is derived from an EMBL/GenBank/DDBJ whole genome shotgun (WGS) entry which is preliminary data.</text>
</comment>
<proteinExistence type="inferred from homology"/>
<dbReference type="PANTHER" id="PTHR12436">
    <property type="entry name" value="80 KDA MCM3-ASSOCIATED PROTEIN"/>
    <property type="match status" value="1"/>
</dbReference>
<evidence type="ECO:0000256" key="5">
    <source>
        <dbReference type="SAM" id="MobiDB-lite"/>
    </source>
</evidence>
<feature type="region of interest" description="Disordered" evidence="5">
    <location>
        <begin position="779"/>
        <end position="799"/>
    </location>
</feature>
<dbReference type="GO" id="GO:0070390">
    <property type="term" value="C:transcription export complex 2"/>
    <property type="evidence" value="ECO:0007669"/>
    <property type="project" value="TreeGrafter"/>
</dbReference>
<organism evidence="7 8">
    <name type="scientific">Penicillium canariense</name>
    <dbReference type="NCBI Taxonomy" id="189055"/>
    <lineage>
        <taxon>Eukaryota</taxon>
        <taxon>Fungi</taxon>
        <taxon>Dikarya</taxon>
        <taxon>Ascomycota</taxon>
        <taxon>Pezizomycotina</taxon>
        <taxon>Eurotiomycetes</taxon>
        <taxon>Eurotiomycetidae</taxon>
        <taxon>Eurotiales</taxon>
        <taxon>Aspergillaceae</taxon>
        <taxon>Penicillium</taxon>
    </lineage>
</organism>
<dbReference type="OrthoDB" id="264795at2759"/>
<reference evidence="7" key="1">
    <citation type="submission" date="2022-11" db="EMBL/GenBank/DDBJ databases">
        <authorList>
            <person name="Petersen C."/>
        </authorList>
    </citation>
    <scope>NUCLEOTIDE SEQUENCE</scope>
    <source>
        <strain evidence="7">IBT 26290</strain>
    </source>
</reference>
<protein>
    <recommendedName>
        <fullName evidence="6">SAC3/GANP/THP3 conserved domain-containing protein</fullName>
    </recommendedName>
</protein>
<feature type="compositionally biased region" description="Basic and acidic residues" evidence="5">
    <location>
        <begin position="862"/>
        <end position="873"/>
    </location>
</feature>
<sequence>MASPFNPFAGRGQKTGEASTTGRGRGSAQGSQSHPRGGSDRGNKWVARGRGRGGRGRGADGTLSSRGRGAGAAARGASRAASLTPETSSVAESTTNSPFAQLSHQNAPSTVFGGQPAPNKSPFAGVGAGTAARNNTFSPGAAQHNSRQSSAVNGNGGSGKSVSIEDTSMSGSYQDRYEQLKVDRAKQRQRAIRAGLMADPNQPTSLNKAITPVGTCTSMCPEFERVERIVQKMVDKSEKYLDPSTNSMQNMEDKMLKRFRRSAAGYDEQLPSDIRTPKTLLQTTNYLIRHVIGGNEPLGIIHKFVWDRTRSIRNDFSVQQVTQEADVRIAVLCLERIARFHILSLHLLSSPANEEQFDRHQEREQLNNTMLSLMYYYDDNRGRVMFPNEDEFRAYYILFSIHDQRPDLEARVQKWPPALLNSPRVQVALDLYAAACNTWEYQGTLDARRPNAIAQGFYARFFHIIDSPSVSYLMACVAEIYFNHVRQTTIRAIWKAYCRIPASQQHKNDEWTIDQLTNVLHFDDDDQTIKFCEEQDLQLAENANGQMYLNWGNRPVDSVAFSPSSEHAFSETYVESKRAGRVLVAVVLGMTVREAAAMGMIDESAVPERMQQSPVLSPAQPGPEDSLFVSDRENTTPAPLVEIIPPSLDGENPDSASPTKSAFNVFQQPTSSPFGNQTQPPLPAAPATNPFASMFSSTEANKASEPAPANPFAAKISPSPSPFNLPKPAGLTQTAKDNPREAPNPYADSLIISPELSQTAPKVSTAANPSAFTFPKSVETVGNESASGSSSPFTFPKPTETAAKVTTPVASTNPFAASLSAFAPIKPSGPADNADAATTAFSAPQQADSLFSTSKPLFPSTEAKDTISTKPAERLTATPSLFKTNSSQPSTDSTLSPSSSPFTFPTSTSTPSSQPQTAASIAAEASSNRQTSSVFESAKSSPFGGFSQSSPFQPPKAPASKEKGIYEAEEISVPATQPGELQPPSATDPAPIPKLFGPTAGLSGFSAFHNQKPLFPSASTNDTIQWATSANGKASMFPPAKSSPFAQPSKPKQDGSASAISQKPFPTGAAAKSPEPIEPALSVSQLEQSTTSLSSSQASATSDTLSWRPPQTEEEKQAVWDRILRRAEEKVERKEAKRKRKRALEERALATSTREEPGAKVLKVSSDSTESSPPPKTFSLAESSIKALPTLPVLERAKALIEQKSVYEPDPEIAKKRQRQIDEDEMLLNSARIAAEQLRTGPKIFDEVSPQSMADYNAYHEYWAERGKRTRSYSSLSPSVTPYAQSASPPAFPRHPYEVAYAPDTPLGLGRTMSRTEYRIRMTGGHGLAYKPLDYSRLKNRGKGSNPSNQGQDMDQGKNGFSQSR</sequence>
<feature type="region of interest" description="Disordered" evidence="5">
    <location>
        <begin position="608"/>
        <end position="747"/>
    </location>
</feature>
<evidence type="ECO:0000256" key="3">
    <source>
        <dbReference type="ARBA" id="ARBA00023242"/>
    </source>
</evidence>
<feature type="compositionally biased region" description="Basic and acidic residues" evidence="5">
    <location>
        <begin position="1111"/>
        <end position="1135"/>
    </location>
</feature>
<dbReference type="GO" id="GO:0006406">
    <property type="term" value="P:mRNA export from nucleus"/>
    <property type="evidence" value="ECO:0007669"/>
    <property type="project" value="TreeGrafter"/>
</dbReference>
<dbReference type="Proteomes" id="UP001149163">
    <property type="component" value="Unassembled WGS sequence"/>
</dbReference>
<gene>
    <name evidence="7" type="ORF">N7482_002619</name>
</gene>
<name>A0A9W9II26_9EURO</name>
<feature type="compositionally biased region" description="Polar residues" evidence="5">
    <location>
        <begin position="925"/>
        <end position="935"/>
    </location>
</feature>
<feature type="compositionally biased region" description="Low complexity" evidence="5">
    <location>
        <begin position="886"/>
        <end position="917"/>
    </location>
</feature>
<feature type="compositionally biased region" description="Polar residues" evidence="5">
    <location>
        <begin position="1017"/>
        <end position="1032"/>
    </location>
</feature>
<feature type="compositionally biased region" description="Polar residues" evidence="5">
    <location>
        <begin position="654"/>
        <end position="679"/>
    </location>
</feature>
<feature type="compositionally biased region" description="Low complexity" evidence="5">
    <location>
        <begin position="64"/>
        <end position="82"/>
    </location>
</feature>
<feature type="compositionally biased region" description="Polar residues" evidence="5">
    <location>
        <begin position="1273"/>
        <end position="1288"/>
    </location>
</feature>
<dbReference type="GeneID" id="81423920"/>
<feature type="compositionally biased region" description="Polar residues" evidence="5">
    <location>
        <begin position="839"/>
        <end position="855"/>
    </location>
</feature>
<feature type="region of interest" description="Disordered" evidence="5">
    <location>
        <begin position="1"/>
        <end position="172"/>
    </location>
</feature>
<feature type="compositionally biased region" description="Basic and acidic residues" evidence="5">
    <location>
        <begin position="1143"/>
        <end position="1158"/>
    </location>
</feature>
<dbReference type="FunFam" id="1.25.40.990:FF:000008">
    <property type="entry name" value="Nuclear mRNA export protein SAC3"/>
    <property type="match status" value="1"/>
</dbReference>
<reference evidence="7" key="2">
    <citation type="journal article" date="2023" name="IMA Fungus">
        <title>Comparative genomic study of the Penicillium genus elucidates a diverse pangenome and 15 lateral gene transfer events.</title>
        <authorList>
            <person name="Petersen C."/>
            <person name="Sorensen T."/>
            <person name="Nielsen M.R."/>
            <person name="Sondergaard T.E."/>
            <person name="Sorensen J.L."/>
            <person name="Fitzpatrick D.A."/>
            <person name="Frisvad J.C."/>
            <person name="Nielsen K.L."/>
        </authorList>
    </citation>
    <scope>NUCLEOTIDE SEQUENCE</scope>
    <source>
        <strain evidence="7">IBT 26290</strain>
    </source>
</reference>
<evidence type="ECO:0000256" key="1">
    <source>
        <dbReference type="ARBA" id="ARBA00004259"/>
    </source>
</evidence>
<feature type="compositionally biased region" description="Low complexity" evidence="5">
    <location>
        <begin position="939"/>
        <end position="951"/>
    </location>
</feature>
<keyword evidence="2" id="KW-0597">Phosphoprotein</keyword>
<feature type="region of interest" description="Disordered" evidence="5">
    <location>
        <begin position="1327"/>
        <end position="1365"/>
    </location>
</feature>
<feature type="region of interest" description="Disordered" evidence="5">
    <location>
        <begin position="1273"/>
        <end position="1294"/>
    </location>
</feature>
<feature type="region of interest" description="Disordered" evidence="5">
    <location>
        <begin position="822"/>
        <end position="1180"/>
    </location>
</feature>
<dbReference type="GO" id="GO:0005635">
    <property type="term" value="C:nuclear envelope"/>
    <property type="evidence" value="ECO:0007669"/>
    <property type="project" value="UniProtKB-SubCell"/>
</dbReference>
<comment type="subcellular location">
    <subcellularLocation>
        <location evidence="1">Nucleus envelope</location>
    </subcellularLocation>
</comment>
<feature type="compositionally biased region" description="Low complexity" evidence="5">
    <location>
        <begin position="1081"/>
        <end position="1106"/>
    </location>
</feature>
<comment type="similarity">
    <text evidence="4">Belongs to the SAC3 family.</text>
</comment>
<dbReference type="Gene3D" id="1.25.40.990">
    <property type="match status" value="1"/>
</dbReference>
<feature type="domain" description="SAC3/GANP/THP3 conserved" evidence="6">
    <location>
        <begin position="219"/>
        <end position="539"/>
    </location>
</feature>
<feature type="compositionally biased region" description="Low complexity" evidence="5">
    <location>
        <begin position="19"/>
        <end position="33"/>
    </location>
</feature>
<keyword evidence="3" id="KW-0539">Nucleus</keyword>
<feature type="compositionally biased region" description="Polar residues" evidence="5">
    <location>
        <begin position="132"/>
        <end position="148"/>
    </location>
</feature>
<accession>A0A9W9II26</accession>
<dbReference type="PANTHER" id="PTHR12436:SF3">
    <property type="entry name" value="GERMINAL-CENTER ASSOCIATED NUCLEAR PROTEIN"/>
    <property type="match status" value="1"/>
</dbReference>
<dbReference type="EMBL" id="JAPQKN010000001">
    <property type="protein sequence ID" value="KAJ5176742.1"/>
    <property type="molecule type" value="Genomic_DNA"/>
</dbReference>
<dbReference type="GO" id="GO:0005737">
    <property type="term" value="C:cytoplasm"/>
    <property type="evidence" value="ECO:0007669"/>
    <property type="project" value="TreeGrafter"/>
</dbReference>
<dbReference type="Pfam" id="PF03399">
    <property type="entry name" value="SAC3_GANP"/>
    <property type="match status" value="1"/>
</dbReference>
<dbReference type="InterPro" id="IPR005062">
    <property type="entry name" value="SAC3/GANP/THP3_conserved"/>
</dbReference>
<feature type="compositionally biased region" description="Polar residues" evidence="5">
    <location>
        <begin position="1343"/>
        <end position="1365"/>
    </location>
</feature>
<evidence type="ECO:0000313" key="8">
    <source>
        <dbReference type="Proteomes" id="UP001149163"/>
    </source>
</evidence>
<evidence type="ECO:0000256" key="4">
    <source>
        <dbReference type="ARBA" id="ARBA00038443"/>
    </source>
</evidence>
<feature type="compositionally biased region" description="Polar residues" evidence="5">
    <location>
        <begin position="780"/>
        <end position="793"/>
    </location>
</feature>
<dbReference type="InterPro" id="IPR045107">
    <property type="entry name" value="SAC3/GANP/THP3"/>
</dbReference>
<evidence type="ECO:0000313" key="7">
    <source>
        <dbReference type="EMBL" id="KAJ5176742.1"/>
    </source>
</evidence>
<dbReference type="RefSeq" id="XP_056548350.1">
    <property type="nucleotide sequence ID" value="XM_056684744.1"/>
</dbReference>